<gene>
    <name evidence="1" type="ORF">JW984_07850</name>
</gene>
<dbReference type="InterPro" id="IPR047794">
    <property type="entry name" value="C45_proenzyme-like"/>
</dbReference>
<proteinExistence type="predicted"/>
<dbReference type="Proteomes" id="UP000809273">
    <property type="component" value="Unassembled WGS sequence"/>
</dbReference>
<name>A0A9D8PPE2_9DELT</name>
<organism evidence="1 2">
    <name type="scientific">Candidatus Zymogenus saltonus</name>
    <dbReference type="NCBI Taxonomy" id="2844893"/>
    <lineage>
        <taxon>Bacteria</taxon>
        <taxon>Deltaproteobacteria</taxon>
        <taxon>Candidatus Zymogenia</taxon>
        <taxon>Candidatus Zymogeniales</taxon>
        <taxon>Candidatus Zymogenaceae</taxon>
        <taxon>Candidatus Zymogenus</taxon>
    </lineage>
</organism>
<dbReference type="AlphaFoldDB" id="A0A9D8PPE2"/>
<evidence type="ECO:0000313" key="1">
    <source>
        <dbReference type="EMBL" id="MBN1573092.1"/>
    </source>
</evidence>
<comment type="caution">
    <text evidence="1">The sequence shown here is derived from an EMBL/GenBank/DDBJ whole genome shotgun (WGS) entry which is preliminary data.</text>
</comment>
<reference evidence="1" key="2">
    <citation type="submission" date="2021-01" db="EMBL/GenBank/DDBJ databases">
        <authorList>
            <person name="Hahn C.R."/>
            <person name="Youssef N.H."/>
            <person name="Elshahed M."/>
        </authorList>
    </citation>
    <scope>NUCLEOTIDE SEQUENCE</scope>
    <source>
        <strain evidence="1">Zod_Metabat.24</strain>
    </source>
</reference>
<evidence type="ECO:0000313" key="2">
    <source>
        <dbReference type="Proteomes" id="UP000809273"/>
    </source>
</evidence>
<dbReference type="NCBIfam" id="NF040521">
    <property type="entry name" value="C45_proenzyme"/>
    <property type="match status" value="1"/>
</dbReference>
<protein>
    <submittedName>
        <fullName evidence="1">Uncharacterized protein</fullName>
    </submittedName>
</protein>
<reference evidence="1" key="1">
    <citation type="journal article" date="2021" name="Environ. Microbiol.">
        <title>Genomic characterization of three novel Desulfobacterota classes expand the metabolic and phylogenetic diversity of the phylum.</title>
        <authorList>
            <person name="Murphy C.L."/>
            <person name="Biggerstaff J."/>
            <person name="Eichhorn A."/>
            <person name="Ewing E."/>
            <person name="Shahan R."/>
            <person name="Soriano D."/>
            <person name="Stewart S."/>
            <person name="VanMol K."/>
            <person name="Walker R."/>
            <person name="Walters P."/>
            <person name="Elshahed M.S."/>
            <person name="Youssef N.H."/>
        </authorList>
    </citation>
    <scope>NUCLEOTIDE SEQUENCE</scope>
    <source>
        <strain evidence="1">Zod_Metabat.24</strain>
    </source>
</reference>
<accession>A0A9D8PPE2</accession>
<dbReference type="EMBL" id="JAFGIX010000039">
    <property type="protein sequence ID" value="MBN1573092.1"/>
    <property type="molecule type" value="Genomic_DNA"/>
</dbReference>
<dbReference type="Gene3D" id="3.60.60.10">
    <property type="entry name" value="Penicillin V Acylase, Chain A"/>
    <property type="match status" value="1"/>
</dbReference>
<sequence>MKKLILFLIFAAGLIVILIFALTTSLGDLKGVETREVPEVVKDEAFGGVYVKTEGEPTEYCRVIDVGGKSKFLQVRADDQYMIGYLKARAISDEMISYMETVDKEVTDYAGSLLMHRAKKKSRYYWKAIDDRYRDEITGVYHGLLDEGHDVKAADVLFAYTWRELVYVTLAVRIGPIYYKLFYKDKGKETGGCSSFGILNPDGSVIIAQTIDSPPQSKGFGDYYFEEQRINGEDVVTTMSSYAGLFGWDMGWNSKGVSVVINNMFTKEYAKEPRLPYTFRGREALRIADDAYEYVEHWTKTGSPNAQNFMVTDLKGNLLRLERSREEFVITDVKKDGLKGTYWEDIGMLTSTNTFVTDEMKHLILFPDVCTGRQPTADTTAKKYAADGRVTLIEMKEILAYQPEGEITDENAICYRPQHLIEKNNASITVYQLIFAVEDGVRKIYLKENLDCGDKDYVSPVDPLSR</sequence>